<dbReference type="GO" id="GO:0005096">
    <property type="term" value="F:GTPase activator activity"/>
    <property type="evidence" value="ECO:0007669"/>
    <property type="project" value="InterPro"/>
</dbReference>
<dbReference type="PANTHER" id="PTHR21344">
    <property type="entry name" value="RAL GTPASE-ACTIVATING PROTEIN SUBUNIT BETA"/>
    <property type="match status" value="1"/>
</dbReference>
<name>A0A8S9XC38_APOLU</name>
<dbReference type="EMBL" id="WIXP02000008">
    <property type="protein sequence ID" value="KAF6206119.1"/>
    <property type="molecule type" value="Genomic_DNA"/>
</dbReference>
<proteinExistence type="predicted"/>
<dbReference type="Proteomes" id="UP000466442">
    <property type="component" value="Unassembled WGS sequence"/>
</dbReference>
<evidence type="ECO:0000313" key="2">
    <source>
        <dbReference type="Proteomes" id="UP000466442"/>
    </source>
</evidence>
<reference evidence="1" key="1">
    <citation type="journal article" date="2021" name="Mol. Ecol. Resour.">
        <title>Apolygus lucorum genome provides insights into omnivorousness and mesophyll feeding.</title>
        <authorList>
            <person name="Liu Y."/>
            <person name="Liu H."/>
            <person name="Wang H."/>
            <person name="Huang T."/>
            <person name="Liu B."/>
            <person name="Yang B."/>
            <person name="Yin L."/>
            <person name="Li B."/>
            <person name="Zhang Y."/>
            <person name="Zhang S."/>
            <person name="Jiang F."/>
            <person name="Zhang X."/>
            <person name="Ren Y."/>
            <person name="Wang B."/>
            <person name="Wang S."/>
            <person name="Lu Y."/>
            <person name="Wu K."/>
            <person name="Fan W."/>
            <person name="Wang G."/>
        </authorList>
    </citation>
    <scope>NUCLEOTIDE SEQUENCE</scope>
    <source>
        <strain evidence="1">12Hb</strain>
    </source>
</reference>
<keyword evidence="2" id="KW-1185">Reference proteome</keyword>
<gene>
    <name evidence="1" type="ORF">GE061_017344</name>
</gene>
<dbReference type="InterPro" id="IPR039930">
    <property type="entry name" value="RALGAPB"/>
</dbReference>
<dbReference type="OrthoDB" id="8192581at2759"/>
<dbReference type="AlphaFoldDB" id="A0A8S9XC38"/>
<dbReference type="PANTHER" id="PTHR21344:SF1">
    <property type="entry name" value="RAL GTPASE-ACTIVATING PROTEIN SUBUNIT BETA"/>
    <property type="match status" value="1"/>
</dbReference>
<organism evidence="1 2">
    <name type="scientific">Apolygus lucorum</name>
    <name type="common">Small green plant bug</name>
    <name type="synonym">Lygocoris lucorum</name>
    <dbReference type="NCBI Taxonomy" id="248454"/>
    <lineage>
        <taxon>Eukaryota</taxon>
        <taxon>Metazoa</taxon>
        <taxon>Ecdysozoa</taxon>
        <taxon>Arthropoda</taxon>
        <taxon>Hexapoda</taxon>
        <taxon>Insecta</taxon>
        <taxon>Pterygota</taxon>
        <taxon>Neoptera</taxon>
        <taxon>Paraneoptera</taxon>
        <taxon>Hemiptera</taxon>
        <taxon>Heteroptera</taxon>
        <taxon>Panheteroptera</taxon>
        <taxon>Cimicomorpha</taxon>
        <taxon>Miridae</taxon>
        <taxon>Mirini</taxon>
        <taxon>Apolygus</taxon>
    </lineage>
</organism>
<protein>
    <submittedName>
        <fullName evidence="1">Uncharacterized protein</fullName>
    </submittedName>
</protein>
<evidence type="ECO:0000313" key="1">
    <source>
        <dbReference type="EMBL" id="KAF6206119.1"/>
    </source>
</evidence>
<comment type="caution">
    <text evidence="1">The sequence shown here is derived from an EMBL/GenBank/DDBJ whole genome shotgun (WGS) entry which is preliminary data.</text>
</comment>
<sequence>MNLGIFNRVNLKEGEGGGMYSEWASLASIVRHETSDKDSVLSKFPDSGKDVAMSIVKELASNIGLTQAPAPSNLATDRDVLWCMEVIRYSHYLT</sequence>
<accession>A0A8S9XC38</accession>